<proteinExistence type="inferred from homology"/>
<dbReference type="PANTHER" id="PTHR30028">
    <property type="entry name" value="UPF0014 INNER MEMBRANE PROTEIN YBBM-RELATED"/>
    <property type="match status" value="1"/>
</dbReference>
<dbReference type="InterPro" id="IPR005226">
    <property type="entry name" value="UPF0014_fam"/>
</dbReference>
<dbReference type="AlphaFoldDB" id="A0A3B1ALD8"/>
<evidence type="ECO:0000256" key="6">
    <source>
        <dbReference type="SAM" id="Phobius"/>
    </source>
</evidence>
<dbReference type="Pfam" id="PF03649">
    <property type="entry name" value="UPF0014"/>
    <property type="match status" value="1"/>
</dbReference>
<feature type="transmembrane region" description="Helical" evidence="6">
    <location>
        <begin position="223"/>
        <end position="244"/>
    </location>
</feature>
<organism evidence="7">
    <name type="scientific">hydrothermal vent metagenome</name>
    <dbReference type="NCBI Taxonomy" id="652676"/>
    <lineage>
        <taxon>unclassified sequences</taxon>
        <taxon>metagenomes</taxon>
        <taxon>ecological metagenomes</taxon>
    </lineage>
</organism>
<sequence length="265" mass="28564">MITLSAVDLSLAAGLVLAMAALSWRMQLGLSGQLLIAGTRTVVQLLLIGLVLKALFANVDLLWVTGISLVMLLAAGREVMARQQRRFTGWWGFGMGTGAMFISSFAITVLALTTMVATDPWYDPQYAVPLLGMLLGNTMSGIALALDRLTTTAWQQRAIIEQRLMLGAARLDAIAEIRREAMRSGMMPIINSMAAAGLVSLPGMMTGQILAGSPPLEAVKYQILIMFLISAGTGFGVTAALWLASKRLFDDRHRLRLDKLTGPRS</sequence>
<evidence type="ECO:0000313" key="7">
    <source>
        <dbReference type="EMBL" id="VAX02531.1"/>
    </source>
</evidence>
<keyword evidence="4 6" id="KW-1133">Transmembrane helix</keyword>
<comment type="subcellular location">
    <subcellularLocation>
        <location evidence="1">Membrane</location>
        <topology evidence="1">Multi-pass membrane protein</topology>
    </subcellularLocation>
</comment>
<evidence type="ECO:0000256" key="4">
    <source>
        <dbReference type="ARBA" id="ARBA00022989"/>
    </source>
</evidence>
<feature type="transmembrane region" description="Helical" evidence="6">
    <location>
        <begin position="61"/>
        <end position="79"/>
    </location>
</feature>
<comment type="similarity">
    <text evidence="2">Belongs to the UPF0014 family.</text>
</comment>
<feature type="transmembrane region" description="Helical" evidence="6">
    <location>
        <begin position="6"/>
        <end position="22"/>
    </location>
</feature>
<evidence type="ECO:0000256" key="5">
    <source>
        <dbReference type="ARBA" id="ARBA00023136"/>
    </source>
</evidence>
<feature type="transmembrane region" description="Helical" evidence="6">
    <location>
        <begin position="91"/>
        <end position="114"/>
    </location>
</feature>
<evidence type="ECO:0000256" key="3">
    <source>
        <dbReference type="ARBA" id="ARBA00022692"/>
    </source>
</evidence>
<feature type="transmembrane region" description="Helical" evidence="6">
    <location>
        <begin position="189"/>
        <end position="211"/>
    </location>
</feature>
<dbReference type="EMBL" id="UOFV01000321">
    <property type="protein sequence ID" value="VAX02531.1"/>
    <property type="molecule type" value="Genomic_DNA"/>
</dbReference>
<name>A0A3B1ALD8_9ZZZZ</name>
<reference evidence="7" key="1">
    <citation type="submission" date="2018-06" db="EMBL/GenBank/DDBJ databases">
        <authorList>
            <person name="Zhirakovskaya E."/>
        </authorList>
    </citation>
    <scope>NUCLEOTIDE SEQUENCE</scope>
</reference>
<dbReference type="PANTHER" id="PTHR30028:SF0">
    <property type="entry name" value="PROTEIN ALUMINUM SENSITIVE 3"/>
    <property type="match status" value="1"/>
</dbReference>
<accession>A0A3B1ALD8</accession>
<feature type="transmembrane region" description="Helical" evidence="6">
    <location>
        <begin position="126"/>
        <end position="146"/>
    </location>
</feature>
<protein>
    <submittedName>
        <fullName evidence="7">Probable iron export permease protein FetB</fullName>
    </submittedName>
</protein>
<dbReference type="GO" id="GO:0005886">
    <property type="term" value="C:plasma membrane"/>
    <property type="evidence" value="ECO:0007669"/>
    <property type="project" value="TreeGrafter"/>
</dbReference>
<evidence type="ECO:0000256" key="1">
    <source>
        <dbReference type="ARBA" id="ARBA00004141"/>
    </source>
</evidence>
<keyword evidence="5 6" id="KW-0472">Membrane</keyword>
<gene>
    <name evidence="7" type="ORF">MNBD_GAMMA19-498</name>
</gene>
<keyword evidence="3 6" id="KW-0812">Transmembrane</keyword>
<evidence type="ECO:0000256" key="2">
    <source>
        <dbReference type="ARBA" id="ARBA00005268"/>
    </source>
</evidence>